<dbReference type="PANTHER" id="PTHR19376">
    <property type="entry name" value="DNA-DIRECTED RNA POLYMERASE"/>
    <property type="match status" value="1"/>
</dbReference>
<dbReference type="GO" id="GO:0003677">
    <property type="term" value="F:DNA binding"/>
    <property type="evidence" value="ECO:0007669"/>
    <property type="project" value="InterPro"/>
</dbReference>
<dbReference type="Gene3D" id="3.30.1490.180">
    <property type="entry name" value="RNA polymerase ii"/>
    <property type="match status" value="1"/>
</dbReference>
<dbReference type="EMBL" id="JAUIZM010000003">
    <property type="protein sequence ID" value="KAK1394377.1"/>
    <property type="molecule type" value="Genomic_DNA"/>
</dbReference>
<dbReference type="PANTHER" id="PTHR19376:SF37">
    <property type="entry name" value="DNA-DIRECTED RNA POLYMERASE II SUBUNIT RPB1"/>
    <property type="match status" value="1"/>
</dbReference>
<reference evidence="12" key="1">
    <citation type="submission" date="2023-02" db="EMBL/GenBank/DDBJ databases">
        <title>Genome of toxic invasive species Heracleum sosnowskyi carries increased number of genes despite the absence of recent whole-genome duplications.</title>
        <authorList>
            <person name="Schelkunov M."/>
            <person name="Shtratnikova V."/>
            <person name="Makarenko M."/>
            <person name="Klepikova A."/>
            <person name="Omelchenko D."/>
            <person name="Novikova G."/>
            <person name="Obukhova E."/>
            <person name="Bogdanov V."/>
            <person name="Penin A."/>
            <person name="Logacheva M."/>
        </authorList>
    </citation>
    <scope>NUCLEOTIDE SEQUENCE</scope>
    <source>
        <strain evidence="12">Hsosn_3</strain>
        <tissue evidence="12">Leaf</tissue>
    </source>
</reference>
<dbReference type="InterPro" id="IPR000722">
    <property type="entry name" value="RNA_pol_asu"/>
</dbReference>
<keyword evidence="7" id="KW-0548">Nucleotidyltransferase</keyword>
<dbReference type="FunFam" id="3.30.1490.180:FF:000001">
    <property type="entry name" value="DNA-directed RNA polymerase subunit"/>
    <property type="match status" value="1"/>
</dbReference>
<keyword evidence="4" id="KW-0240">DNA-directed RNA polymerase</keyword>
<dbReference type="AlphaFoldDB" id="A0AAD8J1U5"/>
<protein>
    <recommendedName>
        <fullName evidence="3">DNA-directed RNA polymerase II subunit RPB1</fullName>
        <ecNumber evidence="2">2.7.7.6</ecNumber>
    </recommendedName>
    <alternativeName>
        <fullName evidence="10">DNA-directed RNA polymerase II subunit rpb1</fullName>
    </alternativeName>
</protein>
<proteinExistence type="inferred from homology"/>
<keyword evidence="13" id="KW-1185">Reference proteome</keyword>
<evidence type="ECO:0000256" key="9">
    <source>
        <dbReference type="ARBA" id="ARBA00023163"/>
    </source>
</evidence>
<evidence type="ECO:0000256" key="3">
    <source>
        <dbReference type="ARBA" id="ARBA00016625"/>
    </source>
</evidence>
<reference evidence="12" key="2">
    <citation type="submission" date="2023-05" db="EMBL/GenBank/DDBJ databases">
        <authorList>
            <person name="Schelkunov M.I."/>
        </authorList>
    </citation>
    <scope>NUCLEOTIDE SEQUENCE</scope>
    <source>
        <strain evidence="12">Hsosn_3</strain>
        <tissue evidence="12">Leaf</tissue>
    </source>
</reference>
<evidence type="ECO:0000256" key="2">
    <source>
        <dbReference type="ARBA" id="ARBA00012418"/>
    </source>
</evidence>
<evidence type="ECO:0000313" key="12">
    <source>
        <dbReference type="EMBL" id="KAK1394377.1"/>
    </source>
</evidence>
<evidence type="ECO:0000256" key="6">
    <source>
        <dbReference type="ARBA" id="ARBA00022679"/>
    </source>
</evidence>
<evidence type="ECO:0000256" key="7">
    <source>
        <dbReference type="ARBA" id="ARBA00022695"/>
    </source>
</evidence>
<comment type="similarity">
    <text evidence="1">Belongs to the RNA polymerase beta' chain family.</text>
</comment>
<organism evidence="12 13">
    <name type="scientific">Heracleum sosnowskyi</name>
    <dbReference type="NCBI Taxonomy" id="360622"/>
    <lineage>
        <taxon>Eukaryota</taxon>
        <taxon>Viridiplantae</taxon>
        <taxon>Streptophyta</taxon>
        <taxon>Embryophyta</taxon>
        <taxon>Tracheophyta</taxon>
        <taxon>Spermatophyta</taxon>
        <taxon>Magnoliopsida</taxon>
        <taxon>eudicotyledons</taxon>
        <taxon>Gunneridae</taxon>
        <taxon>Pentapetalae</taxon>
        <taxon>asterids</taxon>
        <taxon>campanulids</taxon>
        <taxon>Apiales</taxon>
        <taxon>Apiaceae</taxon>
        <taxon>Apioideae</taxon>
        <taxon>apioid superclade</taxon>
        <taxon>Tordylieae</taxon>
        <taxon>Tordyliinae</taxon>
        <taxon>Heracleum</taxon>
    </lineage>
</organism>
<sequence>MGKCVDFSTRTVITPDPTINIDQLGVPRSIALNLTYPETVTPYNIERLKELVEYGPHPLPGKTGAKYIIREDGQRLDLRYLKKSSDHHLELGYKVERHLNDGDFVLFNRQPSLHKMSIMGHRIKIMPYSTFRLNLSVTSPYNADFDGDEMNMHVPQSFETRAEVLELMMVPKCIVSPQANRPVMGIVQDTLLGRRKITKRIPLLRRTFL</sequence>
<evidence type="ECO:0000256" key="1">
    <source>
        <dbReference type="ARBA" id="ARBA00006460"/>
    </source>
</evidence>
<accession>A0AAD8J1U5</accession>
<dbReference type="GO" id="GO:0003899">
    <property type="term" value="F:DNA-directed RNA polymerase activity"/>
    <property type="evidence" value="ECO:0007669"/>
    <property type="project" value="UniProtKB-EC"/>
</dbReference>
<dbReference type="FunFam" id="2.40.40.20:FF:000019">
    <property type="entry name" value="DNA-directed RNA polymerase II subunit RPB1"/>
    <property type="match status" value="1"/>
</dbReference>
<dbReference type="InterPro" id="IPR045867">
    <property type="entry name" value="DNA-dir_RpoC_beta_prime"/>
</dbReference>
<dbReference type="InterPro" id="IPR042102">
    <property type="entry name" value="RNA_pol_Rpb1_3_sf"/>
</dbReference>
<keyword evidence="5" id="KW-0597">Phosphoprotein</keyword>
<dbReference type="Proteomes" id="UP001237642">
    <property type="component" value="Unassembled WGS sequence"/>
</dbReference>
<dbReference type="SMART" id="SM00663">
    <property type="entry name" value="RPOLA_N"/>
    <property type="match status" value="1"/>
</dbReference>
<dbReference type="SUPFAM" id="SSF64484">
    <property type="entry name" value="beta and beta-prime subunits of DNA dependent RNA-polymerase"/>
    <property type="match status" value="1"/>
</dbReference>
<evidence type="ECO:0000259" key="11">
    <source>
        <dbReference type="SMART" id="SM00663"/>
    </source>
</evidence>
<comment type="caution">
    <text evidence="12">The sequence shown here is derived from an EMBL/GenBank/DDBJ whole genome shotgun (WGS) entry which is preliminary data.</text>
</comment>
<evidence type="ECO:0000256" key="8">
    <source>
        <dbReference type="ARBA" id="ARBA00022737"/>
    </source>
</evidence>
<name>A0AAD8J1U5_9APIA</name>
<feature type="domain" description="RNA polymerase N-terminal" evidence="11">
    <location>
        <begin position="1"/>
        <end position="198"/>
    </location>
</feature>
<dbReference type="GO" id="GO:0005665">
    <property type="term" value="C:RNA polymerase II, core complex"/>
    <property type="evidence" value="ECO:0007669"/>
    <property type="project" value="TreeGrafter"/>
</dbReference>
<dbReference type="GO" id="GO:0006351">
    <property type="term" value="P:DNA-templated transcription"/>
    <property type="evidence" value="ECO:0007669"/>
    <property type="project" value="InterPro"/>
</dbReference>
<dbReference type="EC" id="2.7.7.6" evidence="2"/>
<dbReference type="InterPro" id="IPR006592">
    <property type="entry name" value="RNA_pol_N"/>
</dbReference>
<gene>
    <name evidence="12" type="ORF">POM88_013433</name>
</gene>
<keyword evidence="8" id="KW-0677">Repeat</keyword>
<dbReference type="Gene3D" id="2.40.40.20">
    <property type="match status" value="1"/>
</dbReference>
<dbReference type="Pfam" id="PF00623">
    <property type="entry name" value="RNA_pol_Rpb1_2"/>
    <property type="match status" value="1"/>
</dbReference>
<dbReference type="Gene3D" id="1.10.274.100">
    <property type="entry name" value="RNA polymerase Rpb1, domain 3"/>
    <property type="match status" value="1"/>
</dbReference>
<evidence type="ECO:0000256" key="4">
    <source>
        <dbReference type="ARBA" id="ARBA00022478"/>
    </source>
</evidence>
<evidence type="ECO:0000256" key="5">
    <source>
        <dbReference type="ARBA" id="ARBA00022553"/>
    </source>
</evidence>
<evidence type="ECO:0000313" key="13">
    <source>
        <dbReference type="Proteomes" id="UP001237642"/>
    </source>
</evidence>
<evidence type="ECO:0000256" key="10">
    <source>
        <dbReference type="ARBA" id="ARBA00073930"/>
    </source>
</evidence>
<keyword evidence="9" id="KW-0804">Transcription</keyword>
<keyword evidence="6" id="KW-0808">Transferase</keyword>